<dbReference type="RefSeq" id="WP_004456606.1">
    <property type="nucleotide sequence ID" value="NZ_CATNXJ010000012.1"/>
</dbReference>
<organism evidence="1">
    <name type="scientific">Clostridium perfringens</name>
    <dbReference type="NCBI Taxonomy" id="1502"/>
    <lineage>
        <taxon>Bacteria</taxon>
        <taxon>Bacillati</taxon>
        <taxon>Bacillota</taxon>
        <taxon>Clostridia</taxon>
        <taxon>Eubacteriales</taxon>
        <taxon>Clostridiaceae</taxon>
        <taxon>Clostridium</taxon>
    </lineage>
</organism>
<dbReference type="EMBL" id="DACTCB010000011">
    <property type="protein sequence ID" value="HAT4308342.1"/>
    <property type="molecule type" value="Genomic_DNA"/>
</dbReference>
<reference evidence="1" key="1">
    <citation type="journal article" date="2018" name="Genome Biol.">
        <title>SKESA: strategic k-mer extension for scrupulous assemblies.</title>
        <authorList>
            <person name="Souvorov A."/>
            <person name="Agarwala R."/>
            <person name="Lipman D.J."/>
        </authorList>
    </citation>
    <scope>NUCLEOTIDE SEQUENCE</scope>
    <source>
        <strain evidence="1">C8</strain>
    </source>
</reference>
<evidence type="ECO:0000313" key="1">
    <source>
        <dbReference type="EMBL" id="HAT4308342.1"/>
    </source>
</evidence>
<gene>
    <name evidence="1" type="ORF">I9080_002153</name>
</gene>
<sequence>MNCKEELTILNDLLINSFKNNENKFNSKLIEVREKFIYDFERFKRILPDFTLHIETKKSMSIDIPNSDLIAWLGDFFIVLDSNGNTHEIEYLDLSKYSIIKNVEGK</sequence>
<comment type="caution">
    <text evidence="1">The sequence shown here is derived from an EMBL/GenBank/DDBJ whole genome shotgun (WGS) entry which is preliminary data.</text>
</comment>
<name>A0A8H9UXD2_CLOPF</name>
<dbReference type="AlphaFoldDB" id="A0A8H9UXD2"/>
<protein>
    <submittedName>
        <fullName evidence="1">Uncharacterized protein</fullName>
    </submittedName>
</protein>
<proteinExistence type="predicted"/>
<dbReference type="Proteomes" id="UP000859547">
    <property type="component" value="Unassembled WGS sequence"/>
</dbReference>
<accession>A0A8H9UXD2</accession>
<reference evidence="1" key="2">
    <citation type="submission" date="2020-07" db="EMBL/GenBank/DDBJ databases">
        <authorList>
            <consortium name="NCBI Pathogen Detection Project"/>
        </authorList>
    </citation>
    <scope>NUCLEOTIDE SEQUENCE</scope>
    <source>
        <strain evidence="1">C8</strain>
    </source>
</reference>